<dbReference type="InterPro" id="IPR007612">
    <property type="entry name" value="LOR"/>
</dbReference>
<accession>A0ABP5MBD1</accession>
<evidence type="ECO:0000313" key="1">
    <source>
        <dbReference type="EMBL" id="GAA2171937.1"/>
    </source>
</evidence>
<reference evidence="2" key="1">
    <citation type="journal article" date="2019" name="Int. J. Syst. Evol. Microbiol.">
        <title>The Global Catalogue of Microorganisms (GCM) 10K type strain sequencing project: providing services to taxonomists for standard genome sequencing and annotation.</title>
        <authorList>
            <consortium name="The Broad Institute Genomics Platform"/>
            <consortium name="The Broad Institute Genome Sequencing Center for Infectious Disease"/>
            <person name="Wu L."/>
            <person name="Ma J."/>
        </authorList>
    </citation>
    <scope>NUCLEOTIDE SEQUENCE [LARGE SCALE GENOMIC DNA]</scope>
    <source>
        <strain evidence="2">JCM 16026</strain>
    </source>
</reference>
<organism evidence="1 2">
    <name type="scientific">Agrococcus versicolor</name>
    <dbReference type="NCBI Taxonomy" id="501482"/>
    <lineage>
        <taxon>Bacteria</taxon>
        <taxon>Bacillati</taxon>
        <taxon>Actinomycetota</taxon>
        <taxon>Actinomycetes</taxon>
        <taxon>Micrococcales</taxon>
        <taxon>Microbacteriaceae</taxon>
        <taxon>Agrococcus</taxon>
    </lineage>
</organism>
<dbReference type="Pfam" id="PF04525">
    <property type="entry name" value="LOR"/>
    <property type="match status" value="1"/>
</dbReference>
<evidence type="ECO:0008006" key="3">
    <source>
        <dbReference type="Google" id="ProtNLM"/>
    </source>
</evidence>
<dbReference type="RefSeq" id="WP_344340568.1">
    <property type="nucleotide sequence ID" value="NZ_BAAAQT010000005.1"/>
</dbReference>
<protein>
    <recommendedName>
        <fullName evidence="3">Scramblase</fullName>
    </recommendedName>
</protein>
<name>A0ABP5MBD1_9MICO</name>
<evidence type="ECO:0000313" key="2">
    <source>
        <dbReference type="Proteomes" id="UP001501599"/>
    </source>
</evidence>
<dbReference type="Proteomes" id="UP001501599">
    <property type="component" value="Unassembled WGS sequence"/>
</dbReference>
<dbReference type="EMBL" id="BAAAQT010000005">
    <property type="protein sequence ID" value="GAA2171937.1"/>
    <property type="molecule type" value="Genomic_DNA"/>
</dbReference>
<comment type="caution">
    <text evidence="1">The sequence shown here is derived from an EMBL/GenBank/DDBJ whole genome shotgun (WGS) entry which is preliminary data.</text>
</comment>
<keyword evidence="2" id="KW-1185">Reference proteome</keyword>
<sequence>MTDTQSYDRITVRQKLSLTVNRFEIRAGGKDGPILGVAQQKRLALKEQVTFFADEARTQPVFSFKARQAIDLGATYDILDPQGQQLGWFQKDFGKSLLRSTFNVGVPSQGLEGSGHERNQVLAILRRFSDIGWPIHFDFTAKDGTPILSIERAWAVRDNYDVTMPAAPNGARLDWRVAASLAVAVDVLMQR</sequence>
<proteinExistence type="predicted"/>
<gene>
    <name evidence="1" type="ORF">GCM10009846_07880</name>
</gene>